<dbReference type="Pfam" id="PF01300">
    <property type="entry name" value="Sua5_yciO_yrdC"/>
    <property type="match status" value="1"/>
</dbReference>
<evidence type="ECO:0000256" key="1">
    <source>
        <dbReference type="ARBA" id="ARBA00004496"/>
    </source>
</evidence>
<evidence type="ECO:0000256" key="4">
    <source>
        <dbReference type="ARBA" id="ARBA00022490"/>
    </source>
</evidence>
<dbReference type="PANTHER" id="PTHR17490">
    <property type="entry name" value="SUA5"/>
    <property type="match status" value="1"/>
</dbReference>
<dbReference type="Gene3D" id="3.90.870.10">
    <property type="entry name" value="DHBP synthase"/>
    <property type="match status" value="1"/>
</dbReference>
<dbReference type="GO" id="GO:0061710">
    <property type="term" value="F:L-threonylcarbamoyladenylate synthase"/>
    <property type="evidence" value="ECO:0007669"/>
    <property type="project" value="UniProtKB-EC"/>
</dbReference>
<evidence type="ECO:0000256" key="3">
    <source>
        <dbReference type="ARBA" id="ARBA00012584"/>
    </source>
</evidence>
<dbReference type="GO" id="GO:0005737">
    <property type="term" value="C:cytoplasm"/>
    <property type="evidence" value="ECO:0007669"/>
    <property type="project" value="UniProtKB-SubCell"/>
</dbReference>
<dbReference type="InterPro" id="IPR006070">
    <property type="entry name" value="Sua5-like_dom"/>
</dbReference>
<sequence>MEILNDSVKSFEKLYLQLQDGFPVIVPTDTNYNLCSLPNNDLCIDKIFEYKKRSKDKPLSLFIDKPEDWKLYGDNQNTEIVDKLVEIFWPGPLNIILKNKTSYNYMLNNSDSIAIGCVQNKTMRRFISYINSPIAITSANISGTADDILITENEAIKHMGEM</sequence>
<evidence type="ECO:0000259" key="12">
    <source>
        <dbReference type="PROSITE" id="PS51163"/>
    </source>
</evidence>
<protein>
    <recommendedName>
        <fullName evidence="10">L-threonylcarbamoyladenylate synthase</fullName>
        <ecNumber evidence="3">2.7.7.87</ecNumber>
    </recommendedName>
    <alternativeName>
        <fullName evidence="10">L-threonylcarbamoyladenylate synthase</fullName>
    </alternativeName>
</protein>
<evidence type="ECO:0000256" key="7">
    <source>
        <dbReference type="ARBA" id="ARBA00022695"/>
    </source>
</evidence>
<dbReference type="GO" id="GO:0003725">
    <property type="term" value="F:double-stranded RNA binding"/>
    <property type="evidence" value="ECO:0007669"/>
    <property type="project" value="InterPro"/>
</dbReference>
<dbReference type="Proteomes" id="UP000254116">
    <property type="component" value="Unassembled WGS sequence"/>
</dbReference>
<evidence type="ECO:0000256" key="10">
    <source>
        <dbReference type="ARBA" id="ARBA00029774"/>
    </source>
</evidence>
<dbReference type="InterPro" id="IPR017945">
    <property type="entry name" value="DHBP_synth_RibB-like_a/b_dom"/>
</dbReference>
<keyword evidence="9" id="KW-0067">ATP-binding</keyword>
<keyword evidence="4" id="KW-0963">Cytoplasm</keyword>
<organism evidence="13 14">
    <name type="scientific">Staphylococcus aureus</name>
    <dbReference type="NCBI Taxonomy" id="1280"/>
    <lineage>
        <taxon>Bacteria</taxon>
        <taxon>Bacillati</taxon>
        <taxon>Bacillota</taxon>
        <taxon>Bacilli</taxon>
        <taxon>Bacillales</taxon>
        <taxon>Staphylococcaceae</taxon>
        <taxon>Staphylococcus</taxon>
    </lineage>
</organism>
<evidence type="ECO:0000256" key="5">
    <source>
        <dbReference type="ARBA" id="ARBA00022679"/>
    </source>
</evidence>
<dbReference type="PROSITE" id="PS51163">
    <property type="entry name" value="YRDC"/>
    <property type="match status" value="1"/>
</dbReference>
<dbReference type="GO" id="GO:0000049">
    <property type="term" value="F:tRNA binding"/>
    <property type="evidence" value="ECO:0007669"/>
    <property type="project" value="TreeGrafter"/>
</dbReference>
<dbReference type="InterPro" id="IPR050156">
    <property type="entry name" value="TC-AMP_synthase_SUA5"/>
</dbReference>
<dbReference type="AlphaFoldDB" id="A0A380EHY3"/>
<comment type="catalytic activity">
    <reaction evidence="11">
        <text>L-threonine + hydrogencarbonate + ATP = L-threonylcarbamoyladenylate + diphosphate + H2O</text>
        <dbReference type="Rhea" id="RHEA:36407"/>
        <dbReference type="ChEBI" id="CHEBI:15377"/>
        <dbReference type="ChEBI" id="CHEBI:17544"/>
        <dbReference type="ChEBI" id="CHEBI:30616"/>
        <dbReference type="ChEBI" id="CHEBI:33019"/>
        <dbReference type="ChEBI" id="CHEBI:57926"/>
        <dbReference type="ChEBI" id="CHEBI:73682"/>
        <dbReference type="EC" id="2.7.7.87"/>
    </reaction>
</comment>
<name>A0A380EHY3_STAAU</name>
<evidence type="ECO:0000256" key="8">
    <source>
        <dbReference type="ARBA" id="ARBA00022741"/>
    </source>
</evidence>
<dbReference type="GO" id="GO:0006450">
    <property type="term" value="P:regulation of translational fidelity"/>
    <property type="evidence" value="ECO:0007669"/>
    <property type="project" value="TreeGrafter"/>
</dbReference>
<comment type="similarity">
    <text evidence="2">Belongs to the SUA5 family.</text>
</comment>
<gene>
    <name evidence="13" type="primary">rimN_1</name>
    <name evidence="13" type="ORF">NCTC10702_01496</name>
</gene>
<keyword evidence="7" id="KW-0548">Nucleotidyltransferase</keyword>
<evidence type="ECO:0000313" key="13">
    <source>
        <dbReference type="EMBL" id="SUL33764.1"/>
    </source>
</evidence>
<dbReference type="GO" id="GO:0005524">
    <property type="term" value="F:ATP binding"/>
    <property type="evidence" value="ECO:0007669"/>
    <property type="project" value="UniProtKB-KW"/>
</dbReference>
<dbReference type="EMBL" id="UHBY01000003">
    <property type="protein sequence ID" value="SUL33764.1"/>
    <property type="molecule type" value="Genomic_DNA"/>
</dbReference>
<evidence type="ECO:0000256" key="6">
    <source>
        <dbReference type="ARBA" id="ARBA00022694"/>
    </source>
</evidence>
<evidence type="ECO:0000256" key="2">
    <source>
        <dbReference type="ARBA" id="ARBA00007663"/>
    </source>
</evidence>
<comment type="subcellular location">
    <subcellularLocation>
        <location evidence="1">Cytoplasm</location>
    </subcellularLocation>
</comment>
<dbReference type="PANTHER" id="PTHR17490:SF16">
    <property type="entry name" value="THREONYLCARBAMOYL-AMP SYNTHASE"/>
    <property type="match status" value="1"/>
</dbReference>
<keyword evidence="6" id="KW-0819">tRNA processing</keyword>
<dbReference type="EC" id="2.7.7.87" evidence="3"/>
<keyword evidence="5" id="KW-0808">Transferase</keyword>
<accession>A0A380EHY3</accession>
<proteinExistence type="inferred from homology"/>
<evidence type="ECO:0000256" key="9">
    <source>
        <dbReference type="ARBA" id="ARBA00022840"/>
    </source>
</evidence>
<evidence type="ECO:0000256" key="11">
    <source>
        <dbReference type="ARBA" id="ARBA00048366"/>
    </source>
</evidence>
<dbReference type="SUPFAM" id="SSF55821">
    <property type="entry name" value="YrdC/RibB"/>
    <property type="match status" value="1"/>
</dbReference>
<feature type="domain" description="YrdC-like" evidence="12">
    <location>
        <begin position="8"/>
        <end position="162"/>
    </location>
</feature>
<keyword evidence="8" id="KW-0547">Nucleotide-binding</keyword>
<reference evidence="13 14" key="1">
    <citation type="submission" date="2018-06" db="EMBL/GenBank/DDBJ databases">
        <authorList>
            <consortium name="Pathogen Informatics"/>
            <person name="Doyle S."/>
        </authorList>
    </citation>
    <scope>NUCLEOTIDE SEQUENCE [LARGE SCALE GENOMIC DNA]</scope>
    <source>
        <strain evidence="13 14">NCTC10702</strain>
    </source>
</reference>
<evidence type="ECO:0000313" key="14">
    <source>
        <dbReference type="Proteomes" id="UP000254116"/>
    </source>
</evidence>
<dbReference type="GO" id="GO:0008033">
    <property type="term" value="P:tRNA processing"/>
    <property type="evidence" value="ECO:0007669"/>
    <property type="project" value="UniProtKB-KW"/>
</dbReference>